<evidence type="ECO:0000313" key="4">
    <source>
        <dbReference type="Proteomes" id="UP000286075"/>
    </source>
</evidence>
<dbReference type="SUPFAM" id="SSF51735">
    <property type="entry name" value="NAD(P)-binding Rossmann-fold domains"/>
    <property type="match status" value="1"/>
</dbReference>
<accession>A0A413GKC3</accession>
<dbReference type="RefSeq" id="WP_117988829.1">
    <property type="nucleotide sequence ID" value="NZ_CABMFG010000087.1"/>
</dbReference>
<sequence length="250" mass="27056">MYNPYSLSGKTILVTGASSGIGRSIAIECSRMGATLILTGRNEERLTETLNSLEDNGRAHQLYIADLSLATDISALVAQLPQLDGCVSNAGIGKTLPIPFLSWDELDRIYRINSFAPMVLTKELVRKKKLLNPSSLVFTLSIAGNFNILPGNAIYGSAKTSLSAFVKYAAVELAVKGIRCNAVSPGMVNTPLIDKQVYSEEDKSKDMSLYPLKRYGKPEEIAYAIIYLLSDASAWVTGTNLVIDGGRSLK</sequence>
<evidence type="ECO:0000256" key="2">
    <source>
        <dbReference type="ARBA" id="ARBA00023002"/>
    </source>
</evidence>
<dbReference type="GO" id="GO:0016491">
    <property type="term" value="F:oxidoreductase activity"/>
    <property type="evidence" value="ECO:0007669"/>
    <property type="project" value="UniProtKB-KW"/>
</dbReference>
<organism evidence="3 4">
    <name type="scientific">Bacteroides stercorirosoris</name>
    <dbReference type="NCBI Taxonomy" id="871324"/>
    <lineage>
        <taxon>Bacteria</taxon>
        <taxon>Pseudomonadati</taxon>
        <taxon>Bacteroidota</taxon>
        <taxon>Bacteroidia</taxon>
        <taxon>Bacteroidales</taxon>
        <taxon>Bacteroidaceae</taxon>
        <taxon>Bacteroides</taxon>
    </lineage>
</organism>
<dbReference type="PRINTS" id="PR00081">
    <property type="entry name" value="GDHRDH"/>
</dbReference>
<gene>
    <name evidence="3" type="ORF">DXA68_23785</name>
</gene>
<comment type="similarity">
    <text evidence="1">Belongs to the short-chain dehydrogenases/reductases (SDR) family.</text>
</comment>
<evidence type="ECO:0000256" key="1">
    <source>
        <dbReference type="ARBA" id="ARBA00006484"/>
    </source>
</evidence>
<dbReference type="CDD" id="cd05233">
    <property type="entry name" value="SDR_c"/>
    <property type="match status" value="1"/>
</dbReference>
<dbReference type="EMBL" id="QSCF01000087">
    <property type="protein sequence ID" value="RGX71643.1"/>
    <property type="molecule type" value="Genomic_DNA"/>
</dbReference>
<dbReference type="Gene3D" id="3.40.50.720">
    <property type="entry name" value="NAD(P)-binding Rossmann-like Domain"/>
    <property type="match status" value="1"/>
</dbReference>
<name>A0A413GKC3_9BACE</name>
<dbReference type="Proteomes" id="UP000286075">
    <property type="component" value="Unassembled WGS sequence"/>
</dbReference>
<dbReference type="PANTHER" id="PTHR43477:SF1">
    <property type="entry name" value="DIHYDROANTICAPSIN 7-DEHYDROGENASE"/>
    <property type="match status" value="1"/>
</dbReference>
<dbReference type="AlphaFoldDB" id="A0A413GKC3"/>
<dbReference type="PANTHER" id="PTHR43477">
    <property type="entry name" value="DIHYDROANTICAPSIN 7-DEHYDROGENASE"/>
    <property type="match status" value="1"/>
</dbReference>
<dbReference type="Pfam" id="PF13561">
    <property type="entry name" value="adh_short_C2"/>
    <property type="match status" value="1"/>
</dbReference>
<evidence type="ECO:0000313" key="3">
    <source>
        <dbReference type="EMBL" id="RGX71643.1"/>
    </source>
</evidence>
<reference evidence="3 4" key="1">
    <citation type="submission" date="2018-08" db="EMBL/GenBank/DDBJ databases">
        <title>A genome reference for cultivated species of the human gut microbiota.</title>
        <authorList>
            <person name="Zou Y."/>
            <person name="Xue W."/>
            <person name="Luo G."/>
        </authorList>
    </citation>
    <scope>NUCLEOTIDE SEQUENCE [LARGE SCALE GENOMIC DNA]</scope>
    <source>
        <strain evidence="3 4">OF03-9BH</strain>
    </source>
</reference>
<dbReference type="FunFam" id="3.40.50.720:FF:000084">
    <property type="entry name" value="Short-chain dehydrogenase reductase"/>
    <property type="match status" value="1"/>
</dbReference>
<dbReference type="InterPro" id="IPR002347">
    <property type="entry name" value="SDR_fam"/>
</dbReference>
<dbReference type="InterPro" id="IPR036291">
    <property type="entry name" value="NAD(P)-bd_dom_sf"/>
</dbReference>
<comment type="caution">
    <text evidence="3">The sequence shown here is derived from an EMBL/GenBank/DDBJ whole genome shotgun (WGS) entry which is preliminary data.</text>
</comment>
<keyword evidence="2" id="KW-0560">Oxidoreductase</keyword>
<dbReference type="OrthoDB" id="9803333at2"/>
<dbReference type="InterPro" id="IPR051122">
    <property type="entry name" value="SDR_DHRS6-like"/>
</dbReference>
<proteinExistence type="inferred from homology"/>
<protein>
    <submittedName>
        <fullName evidence="3">SDR family NAD(P)-dependent oxidoreductase</fullName>
    </submittedName>
</protein>